<sequence>MDDPPGDTLPPPAPRDRSSVVRDAIQAAIMDHRLPPGTKLTEDEIGASFGVSRTLVRAALQALSFSGLVTLERHRGAFVASPSAEEADQVFACRRLAEAELAALAAARCTAAHARILQAHLDEEEEAMRAGERRTAIRLSGELHLQIAEISENAILARFLGELVARSSLIIALYGASGSSSCGLAEHRELVAALEARDASRASQLMVQHLDHIRRDLDLSRRAATESVGSLLKL</sequence>
<evidence type="ECO:0000259" key="4">
    <source>
        <dbReference type="PROSITE" id="PS50949"/>
    </source>
</evidence>
<dbReference type="Pfam" id="PF07729">
    <property type="entry name" value="FCD"/>
    <property type="match status" value="1"/>
</dbReference>
<keyword evidence="6" id="KW-1185">Reference proteome</keyword>
<dbReference type="SMART" id="SM00345">
    <property type="entry name" value="HTH_GNTR"/>
    <property type="match status" value="1"/>
</dbReference>
<keyword evidence="2" id="KW-0238">DNA-binding</keyword>
<dbReference type="SUPFAM" id="SSF48008">
    <property type="entry name" value="GntR ligand-binding domain-like"/>
    <property type="match status" value="1"/>
</dbReference>
<evidence type="ECO:0000256" key="1">
    <source>
        <dbReference type="ARBA" id="ARBA00023015"/>
    </source>
</evidence>
<dbReference type="PROSITE" id="PS50949">
    <property type="entry name" value="HTH_GNTR"/>
    <property type="match status" value="1"/>
</dbReference>
<dbReference type="CDD" id="cd07377">
    <property type="entry name" value="WHTH_GntR"/>
    <property type="match status" value="1"/>
</dbReference>
<dbReference type="InterPro" id="IPR036388">
    <property type="entry name" value="WH-like_DNA-bd_sf"/>
</dbReference>
<feature type="domain" description="HTH gntR-type" evidence="4">
    <location>
        <begin position="15"/>
        <end position="82"/>
    </location>
</feature>
<accession>A0ABU4RML1</accession>
<dbReference type="PANTHER" id="PTHR43537:SF53">
    <property type="entry name" value="HTH-TYPE TRANSCRIPTIONAL REPRESSOR NANR"/>
    <property type="match status" value="1"/>
</dbReference>
<dbReference type="InterPro" id="IPR011711">
    <property type="entry name" value="GntR_C"/>
</dbReference>
<organism evidence="5 6">
    <name type="scientific">Terrihabitans rhizophilus</name>
    <dbReference type="NCBI Taxonomy" id="3092662"/>
    <lineage>
        <taxon>Bacteria</taxon>
        <taxon>Pseudomonadati</taxon>
        <taxon>Pseudomonadota</taxon>
        <taxon>Alphaproteobacteria</taxon>
        <taxon>Hyphomicrobiales</taxon>
        <taxon>Terrihabitans</taxon>
    </lineage>
</organism>
<dbReference type="SUPFAM" id="SSF46785">
    <property type="entry name" value="Winged helix' DNA-binding domain"/>
    <property type="match status" value="1"/>
</dbReference>
<dbReference type="Proteomes" id="UP001274321">
    <property type="component" value="Unassembled WGS sequence"/>
</dbReference>
<dbReference type="Pfam" id="PF00392">
    <property type="entry name" value="GntR"/>
    <property type="match status" value="1"/>
</dbReference>
<dbReference type="Gene3D" id="1.10.10.10">
    <property type="entry name" value="Winged helix-like DNA-binding domain superfamily/Winged helix DNA-binding domain"/>
    <property type="match status" value="1"/>
</dbReference>
<dbReference type="InterPro" id="IPR000524">
    <property type="entry name" value="Tscrpt_reg_HTH_GntR"/>
</dbReference>
<dbReference type="PANTHER" id="PTHR43537">
    <property type="entry name" value="TRANSCRIPTIONAL REGULATOR, GNTR FAMILY"/>
    <property type="match status" value="1"/>
</dbReference>
<dbReference type="SMART" id="SM00895">
    <property type="entry name" value="FCD"/>
    <property type="match status" value="1"/>
</dbReference>
<proteinExistence type="predicted"/>
<dbReference type="Gene3D" id="1.20.120.530">
    <property type="entry name" value="GntR ligand-binding domain-like"/>
    <property type="match status" value="1"/>
</dbReference>
<comment type="caution">
    <text evidence="5">The sequence shown here is derived from an EMBL/GenBank/DDBJ whole genome shotgun (WGS) entry which is preliminary data.</text>
</comment>
<protein>
    <submittedName>
        <fullName evidence="5">GntR family transcriptional regulator</fullName>
    </submittedName>
</protein>
<dbReference type="InterPro" id="IPR036390">
    <property type="entry name" value="WH_DNA-bd_sf"/>
</dbReference>
<evidence type="ECO:0000256" key="3">
    <source>
        <dbReference type="ARBA" id="ARBA00023163"/>
    </source>
</evidence>
<keyword evidence="1" id="KW-0805">Transcription regulation</keyword>
<dbReference type="InterPro" id="IPR008920">
    <property type="entry name" value="TF_FadR/GntR_C"/>
</dbReference>
<evidence type="ECO:0000313" key="6">
    <source>
        <dbReference type="Proteomes" id="UP001274321"/>
    </source>
</evidence>
<gene>
    <name evidence="5" type="ORF">SCD90_05190</name>
</gene>
<reference evidence="5 6" key="1">
    <citation type="submission" date="2023-11" db="EMBL/GenBank/DDBJ databases">
        <authorList>
            <person name="Bao R."/>
        </authorList>
    </citation>
    <scope>NUCLEOTIDE SEQUENCE [LARGE SCALE GENOMIC DNA]</scope>
    <source>
        <strain evidence="5 6">PJ23</strain>
    </source>
</reference>
<dbReference type="EMBL" id="JAXAFJ010000002">
    <property type="protein sequence ID" value="MDX6805453.1"/>
    <property type="molecule type" value="Genomic_DNA"/>
</dbReference>
<keyword evidence="3" id="KW-0804">Transcription</keyword>
<evidence type="ECO:0000313" key="5">
    <source>
        <dbReference type="EMBL" id="MDX6805453.1"/>
    </source>
</evidence>
<evidence type="ECO:0000256" key="2">
    <source>
        <dbReference type="ARBA" id="ARBA00023125"/>
    </source>
</evidence>
<name>A0ABU4RML1_9HYPH</name>